<comment type="caution">
    <text evidence="2">The sequence shown here is derived from an EMBL/GenBank/DDBJ whole genome shotgun (WGS) entry which is preliminary data.</text>
</comment>
<reference evidence="2 3" key="1">
    <citation type="submission" date="2019-09" db="EMBL/GenBank/DDBJ databases">
        <title>Draft genome of the ectomycorrhizal ascomycete Sphaerosporella brunnea.</title>
        <authorList>
            <consortium name="DOE Joint Genome Institute"/>
            <person name="Benucci G.M."/>
            <person name="Marozzi G."/>
            <person name="Antonielli L."/>
            <person name="Sanchez S."/>
            <person name="Marco P."/>
            <person name="Wang X."/>
            <person name="Falini L.B."/>
            <person name="Barry K."/>
            <person name="Haridas S."/>
            <person name="Lipzen A."/>
            <person name="Labutti K."/>
            <person name="Grigoriev I.V."/>
            <person name="Murat C."/>
            <person name="Martin F."/>
            <person name="Albertini E."/>
            <person name="Donnini D."/>
            <person name="Bonito G."/>
        </authorList>
    </citation>
    <scope>NUCLEOTIDE SEQUENCE [LARGE SCALE GENOMIC DNA]</scope>
    <source>
        <strain evidence="2 3">Sb_GMNB300</strain>
    </source>
</reference>
<dbReference type="InParanoid" id="A0A5J5ECR7"/>
<sequence length="233" mass="27046">MIKRVAKHAFSNQVDSKRYDDTRQPIPIEKRDITWENAMLFLRDMLLFREYEDAVKDGDTGRIEHVPDDMFGEYVVRENKKRQRPLTNATSGDFNKEINACQVMCYRYSQSAMYSSTGATDYYMCSAQADSWAHIEKFYTDLLNAEVSTRLESRYKLREQDEAKFHISPDLYITGAVHIGTGEPVAKYKARARCTWSIGLNGIMPSHVEDDSELLDGYESDQAEQKMLEFDIW</sequence>
<evidence type="ECO:0000313" key="2">
    <source>
        <dbReference type="EMBL" id="KAA8893040.1"/>
    </source>
</evidence>
<evidence type="ECO:0000259" key="1">
    <source>
        <dbReference type="Pfam" id="PF20231"/>
    </source>
</evidence>
<feature type="domain" description="DUF6589" evidence="1">
    <location>
        <begin position="4"/>
        <end position="66"/>
    </location>
</feature>
<keyword evidence="3" id="KW-1185">Reference proteome</keyword>
<protein>
    <recommendedName>
        <fullName evidence="1">DUF6589 domain-containing protein</fullName>
    </recommendedName>
</protein>
<dbReference type="AlphaFoldDB" id="A0A5J5ECR7"/>
<dbReference type="OrthoDB" id="5426536at2759"/>
<name>A0A5J5ECR7_9PEZI</name>
<proteinExistence type="predicted"/>
<dbReference type="Proteomes" id="UP000326924">
    <property type="component" value="Unassembled WGS sequence"/>
</dbReference>
<dbReference type="Pfam" id="PF20231">
    <property type="entry name" value="DUF6589"/>
    <property type="match status" value="1"/>
</dbReference>
<dbReference type="InterPro" id="IPR046496">
    <property type="entry name" value="DUF6589"/>
</dbReference>
<organism evidence="2 3">
    <name type="scientific">Sphaerosporella brunnea</name>
    <dbReference type="NCBI Taxonomy" id="1250544"/>
    <lineage>
        <taxon>Eukaryota</taxon>
        <taxon>Fungi</taxon>
        <taxon>Dikarya</taxon>
        <taxon>Ascomycota</taxon>
        <taxon>Pezizomycotina</taxon>
        <taxon>Pezizomycetes</taxon>
        <taxon>Pezizales</taxon>
        <taxon>Pyronemataceae</taxon>
        <taxon>Sphaerosporella</taxon>
    </lineage>
</organism>
<evidence type="ECO:0000313" key="3">
    <source>
        <dbReference type="Proteomes" id="UP000326924"/>
    </source>
</evidence>
<gene>
    <name evidence="2" type="ORF">FN846DRAFT_914551</name>
</gene>
<accession>A0A5J5ECR7</accession>
<dbReference type="EMBL" id="VXIS01000519">
    <property type="protein sequence ID" value="KAA8893040.1"/>
    <property type="molecule type" value="Genomic_DNA"/>
</dbReference>